<keyword evidence="1" id="KW-1133">Transmembrane helix</keyword>
<dbReference type="PANTHER" id="PTHR14969:SF13">
    <property type="entry name" value="AT30094P"/>
    <property type="match status" value="1"/>
</dbReference>
<dbReference type="AlphaFoldDB" id="A0A3R9Y5F4"/>
<dbReference type="SUPFAM" id="SSF48317">
    <property type="entry name" value="Acid phosphatase/Vanadium-dependent haloperoxidase"/>
    <property type="match status" value="1"/>
</dbReference>
<keyword evidence="1" id="KW-0812">Transmembrane</keyword>
<dbReference type="Gene3D" id="1.20.144.10">
    <property type="entry name" value="Phosphatidic acid phosphatase type 2/haloperoxidase"/>
    <property type="match status" value="2"/>
</dbReference>
<feature type="domain" description="Phosphatidic acid phosphatase type 2/haloperoxidase" evidence="2">
    <location>
        <begin position="82"/>
        <end position="193"/>
    </location>
</feature>
<feature type="transmembrane region" description="Helical" evidence="1">
    <location>
        <begin position="152"/>
        <end position="172"/>
    </location>
</feature>
<keyword evidence="1" id="KW-0472">Membrane</keyword>
<feature type="transmembrane region" description="Helical" evidence="1">
    <location>
        <begin position="178"/>
        <end position="196"/>
    </location>
</feature>
<organism evidence="3 4">
    <name type="scientific">Sphingomonas ginkgonis</name>
    <dbReference type="NCBI Taxonomy" id="2315330"/>
    <lineage>
        <taxon>Bacteria</taxon>
        <taxon>Pseudomonadati</taxon>
        <taxon>Pseudomonadota</taxon>
        <taxon>Alphaproteobacteria</taxon>
        <taxon>Sphingomonadales</taxon>
        <taxon>Sphingomonadaceae</taxon>
        <taxon>Sphingomonas</taxon>
    </lineage>
</organism>
<evidence type="ECO:0000256" key="1">
    <source>
        <dbReference type="SAM" id="Phobius"/>
    </source>
</evidence>
<accession>A0A3R9Y5F4</accession>
<evidence type="ECO:0000259" key="2">
    <source>
        <dbReference type="SMART" id="SM00014"/>
    </source>
</evidence>
<proteinExistence type="predicted"/>
<comment type="caution">
    <text evidence="3">The sequence shown here is derived from an EMBL/GenBank/DDBJ whole genome shotgun (WGS) entry which is preliminary data.</text>
</comment>
<gene>
    <name evidence="3" type="ORF">HMF7854_06475</name>
</gene>
<dbReference type="Pfam" id="PF01569">
    <property type="entry name" value="PAP2"/>
    <property type="match status" value="1"/>
</dbReference>
<dbReference type="InterPro" id="IPR000326">
    <property type="entry name" value="PAP2/HPO"/>
</dbReference>
<dbReference type="OrthoDB" id="9801622at2"/>
<dbReference type="Proteomes" id="UP000274661">
    <property type="component" value="Unassembled WGS sequence"/>
</dbReference>
<feature type="transmembrane region" description="Helical" evidence="1">
    <location>
        <begin position="84"/>
        <end position="105"/>
    </location>
</feature>
<feature type="transmembrane region" description="Helical" evidence="1">
    <location>
        <begin position="125"/>
        <end position="145"/>
    </location>
</feature>
<reference evidence="3 4" key="1">
    <citation type="submission" date="2018-12" db="EMBL/GenBank/DDBJ databases">
        <title>Sphingomonas sp. HMF7854 Genome sequencing and assembly.</title>
        <authorList>
            <person name="Cha I."/>
            <person name="Kang H."/>
            <person name="Kim H."/>
            <person name="Kang J."/>
            <person name="Joh K."/>
        </authorList>
    </citation>
    <scope>NUCLEOTIDE SEQUENCE [LARGE SCALE GENOMIC DNA]</scope>
    <source>
        <strain evidence="3 4">HMF7854</strain>
    </source>
</reference>
<evidence type="ECO:0000313" key="4">
    <source>
        <dbReference type="Proteomes" id="UP000274661"/>
    </source>
</evidence>
<keyword evidence="4" id="KW-1185">Reference proteome</keyword>
<protein>
    <submittedName>
        <fullName evidence="3">Phosphatase PAP2 family protein</fullName>
    </submittedName>
</protein>
<sequence length="203" mass="21753">MTKRSALLLTAFLLLLILVAWLVGGPSNPVDVAVVRWLMKQRLAHEWLEDVGIGLTMAGSSPTTVGIALLGGAWLLWKDRHHRGLVFAAVILSGRGMIELIKALVGRARPALDPHPVIVHSTSFPSGHSGNSMLALLMAAMILVPERHRRPAVLLAVLGSVLVGMSRPLLGVHWPSDVIAGWSLGAAWALGGVAILRRQNLPR</sequence>
<dbReference type="CDD" id="cd03392">
    <property type="entry name" value="PAP2_like_2"/>
    <property type="match status" value="1"/>
</dbReference>
<dbReference type="RefSeq" id="WP_126718347.1">
    <property type="nucleotide sequence ID" value="NZ_RWJF01000001.1"/>
</dbReference>
<name>A0A3R9Y5F4_9SPHN</name>
<feature type="transmembrane region" description="Helical" evidence="1">
    <location>
        <begin position="53"/>
        <end position="77"/>
    </location>
</feature>
<dbReference type="PANTHER" id="PTHR14969">
    <property type="entry name" value="SPHINGOSINE-1-PHOSPHATE PHOSPHOHYDROLASE"/>
    <property type="match status" value="1"/>
</dbReference>
<dbReference type="EMBL" id="RWJF01000001">
    <property type="protein sequence ID" value="RST30515.1"/>
    <property type="molecule type" value="Genomic_DNA"/>
</dbReference>
<dbReference type="SMART" id="SM00014">
    <property type="entry name" value="acidPPc"/>
    <property type="match status" value="1"/>
</dbReference>
<evidence type="ECO:0000313" key="3">
    <source>
        <dbReference type="EMBL" id="RST30515.1"/>
    </source>
</evidence>
<dbReference type="InterPro" id="IPR036938">
    <property type="entry name" value="PAP2/HPO_sf"/>
</dbReference>